<evidence type="ECO:0000313" key="1">
    <source>
        <dbReference type="EMBL" id="EIM65479.1"/>
    </source>
</evidence>
<accession>I5B7L6</accession>
<reference evidence="1 2" key="2">
    <citation type="submission" date="2012-02" db="EMBL/GenBank/DDBJ databases">
        <title>Improved High-Quality Draft sequence of Desulfobacter postgatei 2ac9.</title>
        <authorList>
            <consortium name="US DOE Joint Genome Institute"/>
            <person name="Lucas S."/>
            <person name="Han J."/>
            <person name="Lapidus A."/>
            <person name="Cheng J.-F."/>
            <person name="Goodwin L."/>
            <person name="Pitluck S."/>
            <person name="Peters L."/>
            <person name="Ovchinnikova G."/>
            <person name="Held B."/>
            <person name="Detter J.C."/>
            <person name="Han C."/>
            <person name="Tapia R."/>
            <person name="Land M."/>
            <person name="Hauser L."/>
            <person name="Kyrpides N."/>
            <person name="Ivanova N."/>
            <person name="Pagani I."/>
            <person name="Orellana R."/>
            <person name="Lovley D."/>
            <person name="Woyke T."/>
        </authorList>
    </citation>
    <scope>NUCLEOTIDE SEQUENCE [LARGE SCALE GENOMIC DNA]</scope>
    <source>
        <strain evidence="1 2">2ac9</strain>
    </source>
</reference>
<evidence type="ECO:0000313" key="2">
    <source>
        <dbReference type="Proteomes" id="UP000005778"/>
    </source>
</evidence>
<gene>
    <name evidence="1" type="ORF">DespoDRAFT_03744</name>
</gene>
<name>I5B7L6_9BACT</name>
<dbReference type="EMBL" id="CM001488">
    <property type="protein sequence ID" value="EIM65479.1"/>
    <property type="molecule type" value="Genomic_DNA"/>
</dbReference>
<reference evidence="1 2" key="1">
    <citation type="submission" date="2011-09" db="EMBL/GenBank/DDBJ databases">
        <authorList>
            <consortium name="US DOE Joint Genome Institute (JGI-PGF)"/>
            <person name="Lucas S."/>
            <person name="Han J."/>
            <person name="Lapidus A."/>
            <person name="Cheng J.-F."/>
            <person name="Goodwin L."/>
            <person name="Pitluck S."/>
            <person name="Peters L."/>
            <person name="Land M.L."/>
            <person name="Hauser L."/>
            <person name="Orellana R."/>
            <person name="Lovley D."/>
            <person name="Woyke T.J."/>
        </authorList>
    </citation>
    <scope>NUCLEOTIDE SEQUENCE [LARGE SCALE GENOMIC DNA]</scope>
    <source>
        <strain evidence="1 2">2ac9</strain>
    </source>
</reference>
<dbReference type="AlphaFoldDB" id="I5B7L6"/>
<keyword evidence="2" id="KW-1185">Reference proteome</keyword>
<protein>
    <submittedName>
        <fullName evidence="1">Uncharacterized protein</fullName>
    </submittedName>
</protein>
<sequence>MTSGFFKLDQVFFIWVRIKYGYYKSIVKLKLSKIKHTKNMFFSKTFMFFEHQVCFILSKLNEMIDPGIEREESFQINTK</sequence>
<proteinExistence type="predicted"/>
<dbReference type="HOGENOM" id="CLU_2600368_0_0_7"/>
<organism evidence="1 2">
    <name type="scientific">Desulfobacter postgatei 2ac9</name>
    <dbReference type="NCBI Taxonomy" id="879212"/>
    <lineage>
        <taxon>Bacteria</taxon>
        <taxon>Pseudomonadati</taxon>
        <taxon>Thermodesulfobacteriota</taxon>
        <taxon>Desulfobacteria</taxon>
        <taxon>Desulfobacterales</taxon>
        <taxon>Desulfobacteraceae</taxon>
        <taxon>Desulfobacter</taxon>
    </lineage>
</organism>
<dbReference type="STRING" id="879212.DespoDRAFT_03744"/>
<dbReference type="Proteomes" id="UP000005778">
    <property type="component" value="Chromosome"/>
</dbReference>